<evidence type="ECO:0000313" key="1">
    <source>
        <dbReference type="EMBL" id="KDN64650.1"/>
    </source>
</evidence>
<dbReference type="AlphaFoldDB" id="A0A066XF67"/>
<keyword evidence="2" id="KW-1185">Reference proteome</keyword>
<organism evidence="1 2">
    <name type="scientific">Colletotrichum sublineola</name>
    <name type="common">Sorghum anthracnose fungus</name>
    <dbReference type="NCBI Taxonomy" id="1173701"/>
    <lineage>
        <taxon>Eukaryota</taxon>
        <taxon>Fungi</taxon>
        <taxon>Dikarya</taxon>
        <taxon>Ascomycota</taxon>
        <taxon>Pezizomycotina</taxon>
        <taxon>Sordariomycetes</taxon>
        <taxon>Hypocreomycetidae</taxon>
        <taxon>Glomerellales</taxon>
        <taxon>Glomerellaceae</taxon>
        <taxon>Colletotrichum</taxon>
        <taxon>Colletotrichum graminicola species complex</taxon>
    </lineage>
</organism>
<dbReference type="OrthoDB" id="10530612at2759"/>
<reference evidence="2" key="1">
    <citation type="journal article" date="2014" name="Genome Announc.">
        <title>Draft genome sequence of Colletotrichum sublineola, a destructive pathogen of cultivated sorghum.</title>
        <authorList>
            <person name="Baroncelli R."/>
            <person name="Sanz-Martin J.M."/>
            <person name="Rech G.E."/>
            <person name="Sukno S.A."/>
            <person name="Thon M.R."/>
        </authorList>
    </citation>
    <scope>NUCLEOTIDE SEQUENCE [LARGE SCALE GENOMIC DNA]</scope>
    <source>
        <strain evidence="2">TX430BB</strain>
    </source>
</reference>
<gene>
    <name evidence="1" type="ORF">CSUB01_04288</name>
</gene>
<sequence>MKPVSSTIPLTGWGEIDLSPHRRDIKPIFTVDAQPFNDLVTQVWMSIRLHHSTGGKHIPFGLFRYYCMTMWWYRALFLQKSNGNVLTTEQENCLDIISAGDGYQMPSHIAQYLANMGNFHQGGETFCFRLQPHTLLSRESETVPTGWFTNDTHVNDQSNCALDGSNQNTLDSIAPDLPGTTAISTENIVGWSNTHQIYHNSWSSTYSSLGWSGTGLPPDLQTQFNLSTSTLRWMSDRLSAMKDLKVHSSKQLTLSAHGNPLQACYLWQDNPRLATDLCPPAADAVGNALRAAYQYELALASRFSLDPKTLAPSFSFGYRLERRRIFRDIHNGHPRTLSNSCFQPWLFANGDNQYAAVGEAWFSDMNLPLEFASGTFLNAARFGTDSLLRSAALSSALVFRNME</sequence>
<proteinExistence type="predicted"/>
<name>A0A066XF67_COLSU</name>
<protein>
    <submittedName>
        <fullName evidence="1">Uncharacterized protein</fullName>
    </submittedName>
</protein>
<dbReference type="EMBL" id="JMSE01001107">
    <property type="protein sequence ID" value="KDN64650.1"/>
    <property type="molecule type" value="Genomic_DNA"/>
</dbReference>
<dbReference type="Proteomes" id="UP000027238">
    <property type="component" value="Unassembled WGS sequence"/>
</dbReference>
<dbReference type="HOGENOM" id="CLU_683363_0_0_1"/>
<evidence type="ECO:0000313" key="2">
    <source>
        <dbReference type="Proteomes" id="UP000027238"/>
    </source>
</evidence>
<accession>A0A066XF67</accession>
<comment type="caution">
    <text evidence="1">The sequence shown here is derived from an EMBL/GenBank/DDBJ whole genome shotgun (WGS) entry which is preliminary data.</text>
</comment>